<dbReference type="Proteomes" id="UP001519921">
    <property type="component" value="Unassembled WGS sequence"/>
</dbReference>
<accession>A0ABS7AJG7</accession>
<proteinExistence type="predicted"/>
<dbReference type="RefSeq" id="WP_219777853.1">
    <property type="nucleotide sequence ID" value="NZ_JAHXPT010000001.1"/>
</dbReference>
<keyword evidence="2" id="KW-1185">Reference proteome</keyword>
<organism evidence="1 2">
    <name type="scientific">Clostridium weizhouense</name>
    <dbReference type="NCBI Taxonomy" id="2859781"/>
    <lineage>
        <taxon>Bacteria</taxon>
        <taxon>Bacillati</taxon>
        <taxon>Bacillota</taxon>
        <taxon>Clostridia</taxon>
        <taxon>Eubacteriales</taxon>
        <taxon>Clostridiaceae</taxon>
        <taxon>Clostridium</taxon>
    </lineage>
</organism>
<sequence>MIWNYILKIKLNNKVIYIKDICTQNKEKHLNVNNNKTCGTLSNEEVLKYARKC</sequence>
<evidence type="ECO:0000313" key="2">
    <source>
        <dbReference type="Proteomes" id="UP001519921"/>
    </source>
</evidence>
<reference evidence="1 2" key="1">
    <citation type="submission" date="2021-07" db="EMBL/GenBank/DDBJ databases">
        <title>Clostridium weizhouense sp. nov., an anaerobic bacterium isolated from activated sludge of Petroleum wastewater.</title>
        <authorList>
            <person name="Li Q."/>
        </authorList>
    </citation>
    <scope>NUCLEOTIDE SEQUENCE [LARGE SCALE GENOMIC DNA]</scope>
    <source>
        <strain evidence="1 2">YB-6</strain>
    </source>
</reference>
<evidence type="ECO:0000313" key="1">
    <source>
        <dbReference type="EMBL" id="MBW6408798.1"/>
    </source>
</evidence>
<protein>
    <submittedName>
        <fullName evidence="1">Uncharacterized protein</fullName>
    </submittedName>
</protein>
<dbReference type="EMBL" id="JAHXPT010000001">
    <property type="protein sequence ID" value="MBW6408798.1"/>
    <property type="molecule type" value="Genomic_DNA"/>
</dbReference>
<gene>
    <name evidence="1" type="ORF">KYD98_01675</name>
</gene>
<name>A0ABS7AJG7_9CLOT</name>
<comment type="caution">
    <text evidence="1">The sequence shown here is derived from an EMBL/GenBank/DDBJ whole genome shotgun (WGS) entry which is preliminary data.</text>
</comment>